<dbReference type="Pfam" id="PF13476">
    <property type="entry name" value="AAA_23"/>
    <property type="match status" value="1"/>
</dbReference>
<dbReference type="Proteomes" id="UP000308271">
    <property type="component" value="Unassembled WGS sequence"/>
</dbReference>
<reference evidence="3 4" key="1">
    <citation type="submission" date="2019-05" db="EMBL/GenBank/DDBJ databases">
        <title>Draft Whole-Genome sequence of the green sulfur bacterium Chlorobaculum thiosulfatiphilum DSM 249.</title>
        <authorList>
            <person name="Meyer T.E."/>
            <person name="Kyndt J.A."/>
        </authorList>
    </citation>
    <scope>NUCLEOTIDE SEQUENCE [LARGE SCALE GENOMIC DNA]</scope>
    <source>
        <strain evidence="3 4">DSM 249</strain>
    </source>
</reference>
<dbReference type="EMBL" id="VDCH01000001">
    <property type="protein sequence ID" value="TNJ40404.1"/>
    <property type="molecule type" value="Genomic_DNA"/>
</dbReference>
<evidence type="ECO:0000259" key="1">
    <source>
        <dbReference type="Pfam" id="PF13304"/>
    </source>
</evidence>
<dbReference type="InterPro" id="IPR051396">
    <property type="entry name" value="Bact_Antivir_Def_Nuclease"/>
</dbReference>
<feature type="domain" description="ATPase AAA-type core" evidence="1">
    <location>
        <begin position="221"/>
        <end position="327"/>
    </location>
</feature>
<dbReference type="Gene3D" id="3.40.50.300">
    <property type="entry name" value="P-loop containing nucleotide triphosphate hydrolases"/>
    <property type="match status" value="1"/>
</dbReference>
<gene>
    <name evidence="3" type="ORF">FGF66_01240</name>
</gene>
<dbReference type="GO" id="GO:0016887">
    <property type="term" value="F:ATP hydrolysis activity"/>
    <property type="evidence" value="ECO:0007669"/>
    <property type="project" value="InterPro"/>
</dbReference>
<accession>A0A5C4SA67</accession>
<sequence>MILKSIRLENFRIIEEAQLDLGRRLTLLSGANGSGKTSVMEGLSITLGSVLTHLPEVSGRAFSKTGEEIRQFENKKAPYCRISIETVQGLKWDRMQKRDKSRNTARLLPSDGCGVRELHRYVDGEMIDPINRDEKFLLPVFAFYGVSRALLNPPYTRKGFPKTHQRLEALQGALEAHVSFKSAFIWFYNKENEEFRHKQAEQSFEVTLKELDTVRRAIAGMFPDISEPHIEVNPLRFVVRQGDELLDIMQLSDGYKTLLAVVIDLSRRMAMANPHLDDPLAAEAVVMIDEIDLHLHPSWQQRVIGDLLKTFPNTQFIVTTHSPYIIESANNNLKRHQIRNLSIESEEIRQLVPLDPADTSAYFMRGTEGVEPLMDTELGLLDDRLIEPFNQLTMLFDRMRDIELGEIQ</sequence>
<proteinExistence type="predicted"/>
<evidence type="ECO:0000313" key="3">
    <source>
        <dbReference type="EMBL" id="TNJ40404.1"/>
    </source>
</evidence>
<organism evidence="3 4">
    <name type="scientific">Chlorobaculum thiosulfatiphilum</name>
    <name type="common">Chlorobium limicola f.sp. thiosulfatophilum</name>
    <dbReference type="NCBI Taxonomy" id="115852"/>
    <lineage>
        <taxon>Bacteria</taxon>
        <taxon>Pseudomonadati</taxon>
        <taxon>Chlorobiota</taxon>
        <taxon>Chlorobiia</taxon>
        <taxon>Chlorobiales</taxon>
        <taxon>Chlorobiaceae</taxon>
        <taxon>Chlorobaculum</taxon>
    </lineage>
</organism>
<dbReference type="GO" id="GO:0006302">
    <property type="term" value="P:double-strand break repair"/>
    <property type="evidence" value="ECO:0007669"/>
    <property type="project" value="InterPro"/>
</dbReference>
<protein>
    <submittedName>
        <fullName evidence="3">ATPase</fullName>
    </submittedName>
</protein>
<dbReference type="RefSeq" id="WP_139455874.1">
    <property type="nucleotide sequence ID" value="NZ_VDCH01000001.1"/>
</dbReference>
<evidence type="ECO:0000313" key="4">
    <source>
        <dbReference type="Proteomes" id="UP000308271"/>
    </source>
</evidence>
<feature type="domain" description="Rad50/SbcC-type AAA" evidence="2">
    <location>
        <begin position="5"/>
        <end position="210"/>
    </location>
</feature>
<comment type="caution">
    <text evidence="3">The sequence shown here is derived from an EMBL/GenBank/DDBJ whole genome shotgun (WGS) entry which is preliminary data.</text>
</comment>
<dbReference type="OrthoDB" id="9805802at2"/>
<dbReference type="AlphaFoldDB" id="A0A5C4SA67"/>
<dbReference type="PANTHER" id="PTHR43581:SF2">
    <property type="entry name" value="EXCINUCLEASE ATPASE SUBUNIT"/>
    <property type="match status" value="1"/>
</dbReference>
<keyword evidence="4" id="KW-1185">Reference proteome</keyword>
<evidence type="ECO:0000259" key="2">
    <source>
        <dbReference type="Pfam" id="PF13476"/>
    </source>
</evidence>
<dbReference type="SUPFAM" id="SSF52540">
    <property type="entry name" value="P-loop containing nucleoside triphosphate hydrolases"/>
    <property type="match status" value="1"/>
</dbReference>
<dbReference type="GO" id="GO:0005524">
    <property type="term" value="F:ATP binding"/>
    <property type="evidence" value="ECO:0007669"/>
    <property type="project" value="InterPro"/>
</dbReference>
<name>A0A5C4SA67_CHLTI</name>
<dbReference type="InterPro" id="IPR003959">
    <property type="entry name" value="ATPase_AAA_core"/>
</dbReference>
<dbReference type="InterPro" id="IPR027417">
    <property type="entry name" value="P-loop_NTPase"/>
</dbReference>
<dbReference type="PANTHER" id="PTHR43581">
    <property type="entry name" value="ATP/GTP PHOSPHATASE"/>
    <property type="match status" value="1"/>
</dbReference>
<dbReference type="Pfam" id="PF13304">
    <property type="entry name" value="AAA_21"/>
    <property type="match status" value="1"/>
</dbReference>
<dbReference type="InterPro" id="IPR038729">
    <property type="entry name" value="Rad50/SbcC_AAA"/>
</dbReference>